<dbReference type="EMBL" id="CAJNJA010033167">
    <property type="protein sequence ID" value="CAE7675630.1"/>
    <property type="molecule type" value="Genomic_DNA"/>
</dbReference>
<dbReference type="AlphaFoldDB" id="A0A812WK30"/>
<organism evidence="3 4">
    <name type="scientific">Symbiodinium necroappetens</name>
    <dbReference type="NCBI Taxonomy" id="1628268"/>
    <lineage>
        <taxon>Eukaryota</taxon>
        <taxon>Sar</taxon>
        <taxon>Alveolata</taxon>
        <taxon>Dinophyceae</taxon>
        <taxon>Suessiales</taxon>
        <taxon>Symbiodiniaceae</taxon>
        <taxon>Symbiodinium</taxon>
    </lineage>
</organism>
<feature type="transmembrane region" description="Helical" evidence="2">
    <location>
        <begin position="212"/>
        <end position="237"/>
    </location>
</feature>
<sequence length="324" mass="36042">LEWEERYAAKEKDYQNIVEAYKNVSGHDTGGVEARPLTPRPFWSHCRGVLDPDALRTMQQSELLQDLVVRVLSTARQVLAAYGLHSAAQKSLVFAKFAKHPTTVPLVSEASLSVGDRQKTPQQGPDEGGKDEQGLRRRNSFTQDPRVERPMATVSLQLQNQFSGPTVPRRLHESLPAALDKRLSPDEYQALKERVDKELLPIAEAARGMRPLGYLLCGVQLLNVLILGILVCLDVFLLDEVSLYVAEGILAVVVTSIVVLGILWFYRRLSRVVYEAETALRVALAEECAKMPLTLQLSVQPRAWHLPIFDISVVFGEKVAASVP</sequence>
<evidence type="ECO:0000313" key="4">
    <source>
        <dbReference type="Proteomes" id="UP000601435"/>
    </source>
</evidence>
<feature type="non-terminal residue" evidence="3">
    <location>
        <position position="324"/>
    </location>
</feature>
<evidence type="ECO:0008006" key="5">
    <source>
        <dbReference type="Google" id="ProtNLM"/>
    </source>
</evidence>
<gene>
    <name evidence="3" type="ORF">SNEC2469_LOCUS19383</name>
</gene>
<proteinExistence type="predicted"/>
<keyword evidence="2" id="KW-1133">Transmembrane helix</keyword>
<comment type="caution">
    <text evidence="3">The sequence shown here is derived from an EMBL/GenBank/DDBJ whole genome shotgun (WGS) entry which is preliminary data.</text>
</comment>
<evidence type="ECO:0000256" key="2">
    <source>
        <dbReference type="SAM" id="Phobius"/>
    </source>
</evidence>
<dbReference type="Proteomes" id="UP000601435">
    <property type="component" value="Unassembled WGS sequence"/>
</dbReference>
<keyword evidence="4" id="KW-1185">Reference proteome</keyword>
<reference evidence="3" key="1">
    <citation type="submission" date="2021-02" db="EMBL/GenBank/DDBJ databases">
        <authorList>
            <person name="Dougan E. K."/>
            <person name="Rhodes N."/>
            <person name="Thang M."/>
            <person name="Chan C."/>
        </authorList>
    </citation>
    <scope>NUCLEOTIDE SEQUENCE</scope>
</reference>
<evidence type="ECO:0000313" key="3">
    <source>
        <dbReference type="EMBL" id="CAE7675630.1"/>
    </source>
</evidence>
<keyword evidence="2" id="KW-0472">Membrane</keyword>
<keyword evidence="2" id="KW-0812">Transmembrane</keyword>
<feature type="transmembrane region" description="Helical" evidence="2">
    <location>
        <begin position="243"/>
        <end position="266"/>
    </location>
</feature>
<dbReference type="OrthoDB" id="418851at2759"/>
<accession>A0A812WK30</accession>
<feature type="region of interest" description="Disordered" evidence="1">
    <location>
        <begin position="108"/>
        <end position="146"/>
    </location>
</feature>
<evidence type="ECO:0000256" key="1">
    <source>
        <dbReference type="SAM" id="MobiDB-lite"/>
    </source>
</evidence>
<protein>
    <recommendedName>
        <fullName evidence="5">Transmembrane protein</fullName>
    </recommendedName>
</protein>
<name>A0A812WK30_9DINO</name>
<feature type="non-terminal residue" evidence="3">
    <location>
        <position position="1"/>
    </location>
</feature>